<gene>
    <name evidence="11" type="ORF">EV696_10654</name>
</gene>
<evidence type="ECO:0000256" key="4">
    <source>
        <dbReference type="ARBA" id="ARBA00016244"/>
    </source>
</evidence>
<comment type="subcellular location">
    <subcellularLocation>
        <location evidence="1">Bacterial flagellum</location>
    </subcellularLocation>
    <subcellularLocation>
        <location evidence="2">Secreted</location>
    </subcellularLocation>
</comment>
<evidence type="ECO:0000256" key="3">
    <source>
        <dbReference type="ARBA" id="ARBA00009677"/>
    </source>
</evidence>
<dbReference type="InterPro" id="IPR053927">
    <property type="entry name" value="FlgK_helical"/>
</dbReference>
<organism evidence="11 12">
    <name type="scientific">Permianibacter aggregans</name>
    <dbReference type="NCBI Taxonomy" id="1510150"/>
    <lineage>
        <taxon>Bacteria</taxon>
        <taxon>Pseudomonadati</taxon>
        <taxon>Pseudomonadota</taxon>
        <taxon>Gammaproteobacteria</taxon>
        <taxon>Pseudomonadales</taxon>
        <taxon>Pseudomonadaceae</taxon>
        <taxon>Permianibacter</taxon>
    </lineage>
</organism>
<keyword evidence="11" id="KW-0966">Cell projection</keyword>
<evidence type="ECO:0000259" key="7">
    <source>
        <dbReference type="Pfam" id="PF00460"/>
    </source>
</evidence>
<dbReference type="InterPro" id="IPR010930">
    <property type="entry name" value="Flg_bb/hook_C_dom"/>
</dbReference>
<dbReference type="Pfam" id="PF22638">
    <property type="entry name" value="FlgK_D1"/>
    <property type="match status" value="1"/>
</dbReference>
<dbReference type="GO" id="GO:0005576">
    <property type="term" value="C:extracellular region"/>
    <property type="evidence" value="ECO:0007669"/>
    <property type="project" value="UniProtKB-SubCell"/>
</dbReference>
<sequence>MTDIFNIGVSGLSAAQRAISTTAHNISNVNTTDYSRQRAEFETRLPQFSGNGFFGNGVQLSAVNRIFNQTVINEIRANASATMQQKTYLDAAQRLDSLTADSDTGLNVSLQAFFSALHGVADNPSSIPARQVLLSQAALLANRFQTLDRYFTEQRNTLNNTLDSSAKEISSLAAGIAELNNSILSVTSSGNSPQPNDLLDQRDRLVNRLSELTQVSTIDQADGTLSVFIGTGQTLVVGSQANSLVAAPLANDSRNFGLYLRASGSTVQIDVTPQLQGGEIGGLLTFRQDILSFGSNQLGKIAIGVAESFNDQHALGMDLNNELGGLFFTDFNTGTMPASRVISPVGYAGPGNFAVNITGVNQMTASDYRLSLAGGTYTVTRLSDNQVINSFAAPGAVPATVALGDGLELVINANANNGDSFLIAPTRDMASQFRRVIDDVNKIAAASPVAFESVLANTGSGIIKGVNVTNTSTTTVPPSEILNGSLNPPYRIEFTSTTTFNVVNANTNVVVAAAVAFTPNQDNNLMALAGLNPGYEVTLAGAPRAGDTFNVRYNTGGVGDNRNMQELAGLQTTNIFNGGSATISGLYGSFIAEVGTRTNAAEINYNATNALWEQSKARREEISGVNLDEEAANLIKFQQAYEASAQVIAVANELFDTLFQSVR</sequence>
<keyword evidence="6" id="KW-0975">Bacterial flagellum</keyword>
<keyword evidence="5" id="KW-0964">Secreted</keyword>
<evidence type="ECO:0000259" key="10">
    <source>
        <dbReference type="Pfam" id="PF22638"/>
    </source>
</evidence>
<accession>A0A4R6UYB1</accession>
<evidence type="ECO:0000313" key="11">
    <source>
        <dbReference type="EMBL" id="TDQ48614.1"/>
    </source>
</evidence>
<dbReference type="InterPro" id="IPR001444">
    <property type="entry name" value="Flag_bb_rod_N"/>
</dbReference>
<evidence type="ECO:0000256" key="1">
    <source>
        <dbReference type="ARBA" id="ARBA00004365"/>
    </source>
</evidence>
<dbReference type="InterPro" id="IPR049119">
    <property type="entry name" value="FlgK_D2-like"/>
</dbReference>
<evidence type="ECO:0000259" key="9">
    <source>
        <dbReference type="Pfam" id="PF21158"/>
    </source>
</evidence>
<feature type="domain" description="Flagellar basal body rod protein N-terminal" evidence="7">
    <location>
        <begin position="5"/>
        <end position="34"/>
    </location>
</feature>
<dbReference type="NCBIfam" id="TIGR02492">
    <property type="entry name" value="flgK_ends"/>
    <property type="match status" value="1"/>
</dbReference>
<feature type="domain" description="Flagellar hook-associated protein 1 D2-like" evidence="9">
    <location>
        <begin position="352"/>
        <end position="425"/>
    </location>
</feature>
<dbReference type="Pfam" id="PF00460">
    <property type="entry name" value="Flg_bb_rod"/>
    <property type="match status" value="1"/>
</dbReference>
<comment type="similarity">
    <text evidence="3">Belongs to the flagella basal body rod proteins family.</text>
</comment>
<dbReference type="OrthoDB" id="9802553at2"/>
<dbReference type="GO" id="GO:0009424">
    <property type="term" value="C:bacterial-type flagellum hook"/>
    <property type="evidence" value="ECO:0007669"/>
    <property type="project" value="InterPro"/>
</dbReference>
<keyword evidence="12" id="KW-1185">Reference proteome</keyword>
<evidence type="ECO:0000256" key="5">
    <source>
        <dbReference type="ARBA" id="ARBA00022525"/>
    </source>
</evidence>
<dbReference type="GO" id="GO:0044780">
    <property type="term" value="P:bacterial-type flagellum assembly"/>
    <property type="evidence" value="ECO:0007669"/>
    <property type="project" value="InterPro"/>
</dbReference>
<evidence type="ECO:0000313" key="12">
    <source>
        <dbReference type="Proteomes" id="UP000295375"/>
    </source>
</evidence>
<dbReference type="PANTHER" id="PTHR30033:SF1">
    <property type="entry name" value="FLAGELLAR HOOK-ASSOCIATED PROTEIN 1"/>
    <property type="match status" value="1"/>
</dbReference>
<dbReference type="Pfam" id="PF06429">
    <property type="entry name" value="Flg_bbr_C"/>
    <property type="match status" value="1"/>
</dbReference>
<feature type="domain" description="Flagellar hook-associated protein FlgK helical" evidence="10">
    <location>
        <begin position="93"/>
        <end position="328"/>
    </location>
</feature>
<dbReference type="PRINTS" id="PR01005">
    <property type="entry name" value="FLGHOOKAP1"/>
</dbReference>
<keyword evidence="11" id="KW-0969">Cilium</keyword>
<comment type="caution">
    <text evidence="11">The sequence shown here is derived from an EMBL/GenBank/DDBJ whole genome shotgun (WGS) entry which is preliminary data.</text>
</comment>
<proteinExistence type="inferred from homology"/>
<evidence type="ECO:0000256" key="6">
    <source>
        <dbReference type="ARBA" id="ARBA00023143"/>
    </source>
</evidence>
<name>A0A4R6UYB1_9GAMM</name>
<dbReference type="EMBL" id="SNYM01000006">
    <property type="protein sequence ID" value="TDQ48614.1"/>
    <property type="molecule type" value="Genomic_DNA"/>
</dbReference>
<dbReference type="Proteomes" id="UP000295375">
    <property type="component" value="Unassembled WGS sequence"/>
</dbReference>
<dbReference type="Pfam" id="PF21158">
    <property type="entry name" value="flgK_1st_1"/>
    <property type="match status" value="1"/>
</dbReference>
<reference evidence="11 12" key="1">
    <citation type="submission" date="2019-03" db="EMBL/GenBank/DDBJ databases">
        <title>Genomic Encyclopedia of Type Strains, Phase IV (KMG-IV): sequencing the most valuable type-strain genomes for metagenomic binning, comparative biology and taxonomic classification.</title>
        <authorList>
            <person name="Goeker M."/>
        </authorList>
    </citation>
    <scope>NUCLEOTIDE SEQUENCE [LARGE SCALE GENOMIC DNA]</scope>
    <source>
        <strain evidence="11 12">DSM 103792</strain>
    </source>
</reference>
<dbReference type="InterPro" id="IPR002371">
    <property type="entry name" value="FlgK"/>
</dbReference>
<dbReference type="GO" id="GO:0005198">
    <property type="term" value="F:structural molecule activity"/>
    <property type="evidence" value="ECO:0007669"/>
    <property type="project" value="InterPro"/>
</dbReference>
<protein>
    <recommendedName>
        <fullName evidence="4">Flagellar hook-associated protein 1</fullName>
    </recommendedName>
</protein>
<dbReference type="RefSeq" id="WP_133589733.1">
    <property type="nucleotide sequence ID" value="NZ_CP037953.1"/>
</dbReference>
<dbReference type="PANTHER" id="PTHR30033">
    <property type="entry name" value="FLAGELLAR HOOK-ASSOCIATED PROTEIN 1"/>
    <property type="match status" value="1"/>
</dbReference>
<evidence type="ECO:0000259" key="8">
    <source>
        <dbReference type="Pfam" id="PF06429"/>
    </source>
</evidence>
<dbReference type="SUPFAM" id="SSF64518">
    <property type="entry name" value="Phase 1 flagellin"/>
    <property type="match status" value="2"/>
</dbReference>
<feature type="domain" description="Flagellar basal-body/hook protein C-terminal" evidence="8">
    <location>
        <begin position="621"/>
        <end position="660"/>
    </location>
</feature>
<keyword evidence="11" id="KW-0282">Flagellum</keyword>
<evidence type="ECO:0000256" key="2">
    <source>
        <dbReference type="ARBA" id="ARBA00004613"/>
    </source>
</evidence>
<dbReference type="AlphaFoldDB" id="A0A4R6UYB1"/>